<reference evidence="1" key="1">
    <citation type="journal article" date="2020" name="mSystems">
        <title>Genome- and Community-Level Interaction Insights into Carbon Utilization and Element Cycling Functions of Hydrothermarchaeota in Hydrothermal Sediment.</title>
        <authorList>
            <person name="Zhou Z."/>
            <person name="Liu Y."/>
            <person name="Xu W."/>
            <person name="Pan J."/>
            <person name="Luo Z.H."/>
            <person name="Li M."/>
        </authorList>
    </citation>
    <scope>NUCLEOTIDE SEQUENCE [LARGE SCALE GENOMIC DNA]</scope>
    <source>
        <strain evidence="1">HyVt-483</strain>
    </source>
</reference>
<dbReference type="EMBL" id="DRMH01000106">
    <property type="protein sequence ID" value="HFC98360.1"/>
    <property type="molecule type" value="Genomic_DNA"/>
</dbReference>
<dbReference type="PANTHER" id="PTHR37954">
    <property type="entry name" value="BLL4979 PROTEIN"/>
    <property type="match status" value="1"/>
</dbReference>
<gene>
    <name evidence="1" type="ORF">ENJ40_07895</name>
</gene>
<dbReference type="AlphaFoldDB" id="A0A7C3GS32"/>
<sequence length="250" mass="27861">MQGAEISTLLLRTLRLYHEPVAVYFLREADPSPEPLSRPRNRLSICQIVAHVREVGEGVLLRPEGLHCQTAAFVCGFPFREERVKKTLYKFLQPEAAERLYSSRPRLPAGEFEALAFIPLERAEKHPEVLLLVVDALQAAHLLDFYLLGSGASEIPLTHYPNAAVCGSMVKAYLEQKPVMSLPCPGAFSSGKMDRGELFLAFPWKAFEVVIRVLEDKARKGQVSFLGGPRLVGEDICRNCPLIAFKSEKG</sequence>
<name>A0A7C3GS32_9BACT</name>
<accession>A0A7C3GS32</accession>
<evidence type="ECO:0000313" key="1">
    <source>
        <dbReference type="EMBL" id="HFC98360.1"/>
    </source>
</evidence>
<dbReference type="Pfam" id="PF02596">
    <property type="entry name" value="DUF169"/>
    <property type="match status" value="1"/>
</dbReference>
<comment type="caution">
    <text evidence="1">The sequence shown here is derived from an EMBL/GenBank/DDBJ whole genome shotgun (WGS) entry which is preliminary data.</text>
</comment>
<proteinExistence type="predicted"/>
<dbReference type="InterPro" id="IPR003748">
    <property type="entry name" value="DUF169"/>
</dbReference>
<dbReference type="Proteomes" id="UP000886043">
    <property type="component" value="Unassembled WGS sequence"/>
</dbReference>
<evidence type="ECO:0008006" key="2">
    <source>
        <dbReference type="Google" id="ProtNLM"/>
    </source>
</evidence>
<dbReference type="PANTHER" id="PTHR37954:SF3">
    <property type="entry name" value="DUF169 DOMAIN-CONTAINING PROTEIN"/>
    <property type="match status" value="1"/>
</dbReference>
<organism evidence="1">
    <name type="scientific">Thermosulfurimonas dismutans</name>
    <dbReference type="NCBI Taxonomy" id="999894"/>
    <lineage>
        <taxon>Bacteria</taxon>
        <taxon>Pseudomonadati</taxon>
        <taxon>Thermodesulfobacteriota</taxon>
        <taxon>Thermodesulfobacteria</taxon>
        <taxon>Thermodesulfobacteriales</taxon>
        <taxon>Thermodesulfobacteriaceae</taxon>
        <taxon>Thermosulfurimonas</taxon>
    </lineage>
</organism>
<protein>
    <recommendedName>
        <fullName evidence="2">DUF169 domain-containing protein</fullName>
    </recommendedName>
</protein>